<reference evidence="2" key="1">
    <citation type="submission" date="2022-12" db="EMBL/GenBank/DDBJ databases">
        <title>Draft genome assemblies for two species of Escallonia (Escalloniales).</title>
        <authorList>
            <person name="Chanderbali A."/>
            <person name="Dervinis C."/>
            <person name="Anghel I."/>
            <person name="Soltis D."/>
            <person name="Soltis P."/>
            <person name="Zapata F."/>
        </authorList>
    </citation>
    <scope>NUCLEOTIDE SEQUENCE</scope>
    <source>
        <strain evidence="2">UCBG64.0493</strain>
        <tissue evidence="2">Leaf</tissue>
    </source>
</reference>
<protein>
    <submittedName>
        <fullName evidence="2">Uncharacterized protein</fullName>
    </submittedName>
</protein>
<gene>
    <name evidence="2" type="ORF">RJ639_045122</name>
</gene>
<dbReference type="Proteomes" id="UP001188597">
    <property type="component" value="Unassembled WGS sequence"/>
</dbReference>
<evidence type="ECO:0000256" key="1">
    <source>
        <dbReference type="SAM" id="MobiDB-lite"/>
    </source>
</evidence>
<evidence type="ECO:0000313" key="3">
    <source>
        <dbReference type="Proteomes" id="UP001188597"/>
    </source>
</evidence>
<accession>A0AA88W503</accession>
<name>A0AA88W503_9ASTE</name>
<comment type="caution">
    <text evidence="2">The sequence shown here is derived from an EMBL/GenBank/DDBJ whole genome shotgun (WGS) entry which is preliminary data.</text>
</comment>
<keyword evidence="3" id="KW-1185">Reference proteome</keyword>
<organism evidence="2 3">
    <name type="scientific">Escallonia herrerae</name>
    <dbReference type="NCBI Taxonomy" id="1293975"/>
    <lineage>
        <taxon>Eukaryota</taxon>
        <taxon>Viridiplantae</taxon>
        <taxon>Streptophyta</taxon>
        <taxon>Embryophyta</taxon>
        <taxon>Tracheophyta</taxon>
        <taxon>Spermatophyta</taxon>
        <taxon>Magnoliopsida</taxon>
        <taxon>eudicotyledons</taxon>
        <taxon>Gunneridae</taxon>
        <taxon>Pentapetalae</taxon>
        <taxon>asterids</taxon>
        <taxon>campanulids</taxon>
        <taxon>Escalloniales</taxon>
        <taxon>Escalloniaceae</taxon>
        <taxon>Escallonia</taxon>
    </lineage>
</organism>
<dbReference type="EMBL" id="JAVXUP010000771">
    <property type="protein sequence ID" value="KAK3021221.1"/>
    <property type="molecule type" value="Genomic_DNA"/>
</dbReference>
<evidence type="ECO:0000313" key="2">
    <source>
        <dbReference type="EMBL" id="KAK3021221.1"/>
    </source>
</evidence>
<sequence length="124" mass="13775">MAEQNSVRTEFRPNTLPEQSDNGRAEFCPNRIPSEHSVRGLDYSSGTRHFEGYAYVPKGTIGLTIIQIHGAIEGAVCGESAKPEIITNTATKHFRTRFVEASLKTNICPHHFWYVLGLLANLST</sequence>
<dbReference type="AlphaFoldDB" id="A0AA88W503"/>
<proteinExistence type="predicted"/>
<feature type="region of interest" description="Disordered" evidence="1">
    <location>
        <begin position="1"/>
        <end position="29"/>
    </location>
</feature>